<evidence type="ECO:0000256" key="2">
    <source>
        <dbReference type="ARBA" id="ARBA00006177"/>
    </source>
</evidence>
<dbReference type="Proteomes" id="UP001160148">
    <property type="component" value="Unassembled WGS sequence"/>
</dbReference>
<keyword evidence="11" id="KW-0131">Cell cycle</keyword>
<dbReference type="GO" id="GO:0008270">
    <property type="term" value="F:zinc ion binding"/>
    <property type="evidence" value="ECO:0007669"/>
    <property type="project" value="UniProtKB-KW"/>
</dbReference>
<reference evidence="14 15" key="1">
    <citation type="submission" date="2023-01" db="EMBL/GenBank/DDBJ databases">
        <authorList>
            <person name="Whitehead M."/>
        </authorList>
    </citation>
    <scope>NUCLEOTIDE SEQUENCE [LARGE SCALE GENOMIC DNA]</scope>
</reference>
<comment type="similarity">
    <text evidence="2">Belongs to the THAP1 family.</text>
</comment>
<dbReference type="AlphaFoldDB" id="A0AAV0VT34"/>
<evidence type="ECO:0000259" key="13">
    <source>
        <dbReference type="PROSITE" id="PS50950"/>
    </source>
</evidence>
<organism evidence="14 15">
    <name type="scientific">Macrosiphum euphorbiae</name>
    <name type="common">potato aphid</name>
    <dbReference type="NCBI Taxonomy" id="13131"/>
    <lineage>
        <taxon>Eukaryota</taxon>
        <taxon>Metazoa</taxon>
        <taxon>Ecdysozoa</taxon>
        <taxon>Arthropoda</taxon>
        <taxon>Hexapoda</taxon>
        <taxon>Insecta</taxon>
        <taxon>Pterygota</taxon>
        <taxon>Neoptera</taxon>
        <taxon>Paraneoptera</taxon>
        <taxon>Hemiptera</taxon>
        <taxon>Sternorrhyncha</taxon>
        <taxon>Aphidomorpha</taxon>
        <taxon>Aphidoidea</taxon>
        <taxon>Aphididae</taxon>
        <taxon>Macrosiphini</taxon>
        <taxon>Macrosiphum</taxon>
    </lineage>
</organism>
<dbReference type="SUPFAM" id="SSF57716">
    <property type="entry name" value="Glucocorticoid receptor-like (DNA-binding domain)"/>
    <property type="match status" value="1"/>
</dbReference>
<evidence type="ECO:0000313" key="15">
    <source>
        <dbReference type="Proteomes" id="UP001160148"/>
    </source>
</evidence>
<keyword evidence="4 12" id="KW-0863">Zinc-finger</keyword>
<proteinExistence type="inferred from homology"/>
<dbReference type="Gene3D" id="6.20.210.20">
    <property type="entry name" value="THAP domain"/>
    <property type="match status" value="1"/>
</dbReference>
<sequence length="90" mass="10440">MVVSCCVKGCKSRGGQNIKFHRIPKIDIGKEWISFVKKYNRLFQPKNTSKICELHFDPGLYEISLTNVYNTRRLKENAVPSISKQSLFVY</sequence>
<keyword evidence="3" id="KW-0479">Metal-binding</keyword>
<evidence type="ECO:0000256" key="5">
    <source>
        <dbReference type="ARBA" id="ARBA00022833"/>
    </source>
</evidence>
<protein>
    <recommendedName>
        <fullName evidence="13">THAP-type domain-containing protein</fullName>
    </recommendedName>
</protein>
<evidence type="ECO:0000256" key="6">
    <source>
        <dbReference type="ARBA" id="ARBA00023015"/>
    </source>
</evidence>
<keyword evidence="7" id="KW-0175">Coiled coil</keyword>
<evidence type="ECO:0000256" key="9">
    <source>
        <dbReference type="ARBA" id="ARBA00023163"/>
    </source>
</evidence>
<evidence type="ECO:0000256" key="10">
    <source>
        <dbReference type="ARBA" id="ARBA00023242"/>
    </source>
</evidence>
<keyword evidence="10" id="KW-0539">Nucleus</keyword>
<evidence type="ECO:0000256" key="12">
    <source>
        <dbReference type="PROSITE-ProRule" id="PRU00309"/>
    </source>
</evidence>
<evidence type="ECO:0000256" key="11">
    <source>
        <dbReference type="ARBA" id="ARBA00023306"/>
    </source>
</evidence>
<keyword evidence="15" id="KW-1185">Reference proteome</keyword>
<evidence type="ECO:0000256" key="3">
    <source>
        <dbReference type="ARBA" id="ARBA00022723"/>
    </source>
</evidence>
<dbReference type="PANTHER" id="PTHR46600">
    <property type="entry name" value="THAP DOMAIN-CONTAINING"/>
    <property type="match status" value="1"/>
</dbReference>
<evidence type="ECO:0000256" key="8">
    <source>
        <dbReference type="ARBA" id="ARBA00023125"/>
    </source>
</evidence>
<keyword evidence="6" id="KW-0805">Transcription regulation</keyword>
<evidence type="ECO:0000256" key="7">
    <source>
        <dbReference type="ARBA" id="ARBA00023054"/>
    </source>
</evidence>
<dbReference type="GO" id="GO:0005654">
    <property type="term" value="C:nucleoplasm"/>
    <property type="evidence" value="ECO:0007669"/>
    <property type="project" value="UniProtKB-SubCell"/>
</dbReference>
<dbReference type="Pfam" id="PF05485">
    <property type="entry name" value="THAP"/>
    <property type="match status" value="1"/>
</dbReference>
<dbReference type="PROSITE" id="PS50950">
    <property type="entry name" value="ZF_THAP"/>
    <property type="match status" value="1"/>
</dbReference>
<accession>A0AAV0VT34</accession>
<comment type="caution">
    <text evidence="14">The sequence shown here is derived from an EMBL/GenBank/DDBJ whole genome shotgun (WGS) entry which is preliminary data.</text>
</comment>
<evidence type="ECO:0000256" key="1">
    <source>
        <dbReference type="ARBA" id="ARBA00004642"/>
    </source>
</evidence>
<feature type="domain" description="THAP-type" evidence="13">
    <location>
        <begin position="1"/>
        <end position="83"/>
    </location>
</feature>
<name>A0AAV0VT34_9HEMI</name>
<gene>
    <name evidence="14" type="ORF">MEUPH1_LOCUS1956</name>
</gene>
<dbReference type="InterPro" id="IPR006612">
    <property type="entry name" value="THAP_Znf"/>
</dbReference>
<dbReference type="EMBL" id="CARXXK010000001">
    <property type="protein sequence ID" value="CAI6344881.1"/>
    <property type="molecule type" value="Genomic_DNA"/>
</dbReference>
<evidence type="ECO:0000313" key="14">
    <source>
        <dbReference type="EMBL" id="CAI6344881.1"/>
    </source>
</evidence>
<dbReference type="GO" id="GO:0043565">
    <property type="term" value="F:sequence-specific DNA binding"/>
    <property type="evidence" value="ECO:0007669"/>
    <property type="project" value="InterPro"/>
</dbReference>
<dbReference type="InterPro" id="IPR038441">
    <property type="entry name" value="THAP_Znf_sf"/>
</dbReference>
<dbReference type="PANTHER" id="PTHR46600:SF1">
    <property type="entry name" value="THAP DOMAIN-CONTAINING PROTEIN 1"/>
    <property type="match status" value="1"/>
</dbReference>
<keyword evidence="9" id="KW-0804">Transcription</keyword>
<dbReference type="SMART" id="SM00980">
    <property type="entry name" value="THAP"/>
    <property type="match status" value="1"/>
</dbReference>
<keyword evidence="8 12" id="KW-0238">DNA-binding</keyword>
<keyword evidence="5" id="KW-0862">Zinc</keyword>
<evidence type="ECO:0000256" key="4">
    <source>
        <dbReference type="ARBA" id="ARBA00022771"/>
    </source>
</evidence>
<dbReference type="InterPro" id="IPR026516">
    <property type="entry name" value="THAP1/10"/>
</dbReference>
<comment type="subcellular location">
    <subcellularLocation>
        <location evidence="1">Nucleus</location>
        <location evidence="1">Nucleoplasm</location>
    </subcellularLocation>
</comment>